<dbReference type="InterPro" id="IPR051599">
    <property type="entry name" value="Cell_Envelope_Assoc"/>
</dbReference>
<dbReference type="Gene3D" id="3.40.50.620">
    <property type="entry name" value="HUPs"/>
    <property type="match status" value="1"/>
</dbReference>
<sequence length="263" mass="29548">MMKINRKVRGLLFFLGTIGILDTLLLFLSNGGINLGTILPGVLGGMLILSVVVKELFWKSILLRKDRPWFIKLRQGIISLFLIGLISFLVIEGEIIANSRPDPVVEVDYLIILGAGLNGEQLSWTLWERMQKGLNYLEAHPKVKVVLSGGQGPGEGISEAEGMRRFLVDHGIKDERILKEDQSTSTMENFRLSKEILARQAGFQNSETVAVITNDFHLFRSKILAQRNGLIPVGIPSPTPWYIVPNVYLREYFAVVKSLVFDW</sequence>
<evidence type="ECO:0000313" key="4">
    <source>
        <dbReference type="Proteomes" id="UP000183954"/>
    </source>
</evidence>
<feature type="domain" description="DUF218" evidence="2">
    <location>
        <begin position="108"/>
        <end position="252"/>
    </location>
</feature>
<dbReference type="CDD" id="cd06259">
    <property type="entry name" value="YdcF-like"/>
    <property type="match status" value="1"/>
</dbReference>
<dbReference type="InterPro" id="IPR014729">
    <property type="entry name" value="Rossmann-like_a/b/a_fold"/>
</dbReference>
<reference evidence="4" key="1">
    <citation type="submission" date="2016-11" db="EMBL/GenBank/DDBJ databases">
        <authorList>
            <person name="Varghese N."/>
            <person name="Submissions S."/>
        </authorList>
    </citation>
    <scope>NUCLEOTIDE SEQUENCE [LARGE SCALE GENOMIC DNA]</scope>
    <source>
        <strain evidence="4">DSM 15449</strain>
    </source>
</reference>
<keyword evidence="4" id="KW-1185">Reference proteome</keyword>
<dbReference type="AlphaFoldDB" id="A0A1M5Y7D1"/>
<feature type="transmembrane region" description="Helical" evidence="1">
    <location>
        <begin position="35"/>
        <end position="57"/>
    </location>
</feature>
<organism evidence="3 4">
    <name type="scientific">Desulfosporosinus lacus DSM 15449</name>
    <dbReference type="NCBI Taxonomy" id="1121420"/>
    <lineage>
        <taxon>Bacteria</taxon>
        <taxon>Bacillati</taxon>
        <taxon>Bacillota</taxon>
        <taxon>Clostridia</taxon>
        <taxon>Eubacteriales</taxon>
        <taxon>Desulfitobacteriaceae</taxon>
        <taxon>Desulfosporosinus</taxon>
    </lineage>
</organism>
<dbReference type="STRING" id="1121420.SAMN02746098_02327"/>
<keyword evidence="1" id="KW-0812">Transmembrane</keyword>
<keyword evidence="1" id="KW-0472">Membrane</keyword>
<evidence type="ECO:0000256" key="1">
    <source>
        <dbReference type="SAM" id="Phobius"/>
    </source>
</evidence>
<dbReference type="GO" id="GO:0000270">
    <property type="term" value="P:peptidoglycan metabolic process"/>
    <property type="evidence" value="ECO:0007669"/>
    <property type="project" value="TreeGrafter"/>
</dbReference>
<dbReference type="EMBL" id="FQXJ01000007">
    <property type="protein sequence ID" value="SHI07991.1"/>
    <property type="molecule type" value="Genomic_DNA"/>
</dbReference>
<dbReference type="Pfam" id="PF02698">
    <property type="entry name" value="DUF218"/>
    <property type="match status" value="1"/>
</dbReference>
<evidence type="ECO:0000259" key="2">
    <source>
        <dbReference type="Pfam" id="PF02698"/>
    </source>
</evidence>
<feature type="transmembrane region" description="Helical" evidence="1">
    <location>
        <begin position="12"/>
        <end position="29"/>
    </location>
</feature>
<name>A0A1M5Y7D1_9FIRM</name>
<proteinExistence type="predicted"/>
<keyword evidence="1" id="KW-1133">Transmembrane helix</keyword>
<evidence type="ECO:0000313" key="3">
    <source>
        <dbReference type="EMBL" id="SHI07991.1"/>
    </source>
</evidence>
<gene>
    <name evidence="3" type="ORF">SAMN02746098_02327</name>
</gene>
<dbReference type="InterPro" id="IPR003848">
    <property type="entry name" value="DUF218"/>
</dbReference>
<accession>A0A1M5Y7D1</accession>
<dbReference type="GO" id="GO:0043164">
    <property type="term" value="P:Gram-negative-bacterium-type cell wall biogenesis"/>
    <property type="evidence" value="ECO:0007669"/>
    <property type="project" value="TreeGrafter"/>
</dbReference>
<protein>
    <submittedName>
        <fullName evidence="3">Uncharacterized SAM-binding protein YcdF, DUF218 family</fullName>
    </submittedName>
</protein>
<dbReference type="GO" id="GO:0005886">
    <property type="term" value="C:plasma membrane"/>
    <property type="evidence" value="ECO:0007669"/>
    <property type="project" value="TreeGrafter"/>
</dbReference>
<dbReference type="Proteomes" id="UP000183954">
    <property type="component" value="Unassembled WGS sequence"/>
</dbReference>
<dbReference type="PANTHER" id="PTHR30336">
    <property type="entry name" value="INNER MEMBRANE PROTEIN, PROBABLE PERMEASE"/>
    <property type="match status" value="1"/>
</dbReference>
<dbReference type="PANTHER" id="PTHR30336:SF4">
    <property type="entry name" value="ENVELOPE BIOGENESIS FACTOR ELYC"/>
    <property type="match status" value="1"/>
</dbReference>
<feature type="transmembrane region" description="Helical" evidence="1">
    <location>
        <begin position="77"/>
        <end position="97"/>
    </location>
</feature>